<protein>
    <submittedName>
        <fullName evidence="2">Uncharacterized protein</fullName>
    </submittedName>
</protein>
<evidence type="ECO:0000256" key="1">
    <source>
        <dbReference type="SAM" id="MobiDB-lite"/>
    </source>
</evidence>
<dbReference type="EMBL" id="KN839967">
    <property type="protein sequence ID" value="KIJ58221.1"/>
    <property type="molecule type" value="Genomic_DNA"/>
</dbReference>
<keyword evidence="3" id="KW-1185">Reference proteome</keyword>
<dbReference type="OrthoDB" id="2693204at2759"/>
<evidence type="ECO:0000313" key="2">
    <source>
        <dbReference type="EMBL" id="KIJ58221.1"/>
    </source>
</evidence>
<accession>A0A0C9W6B0</accession>
<gene>
    <name evidence="2" type="ORF">HYDPIDRAFT_171356</name>
</gene>
<feature type="region of interest" description="Disordered" evidence="1">
    <location>
        <begin position="97"/>
        <end position="168"/>
    </location>
</feature>
<name>A0A0C9W6B0_9AGAM</name>
<dbReference type="AlphaFoldDB" id="A0A0C9W6B0"/>
<organism evidence="2 3">
    <name type="scientific">Hydnomerulius pinastri MD-312</name>
    <dbReference type="NCBI Taxonomy" id="994086"/>
    <lineage>
        <taxon>Eukaryota</taxon>
        <taxon>Fungi</taxon>
        <taxon>Dikarya</taxon>
        <taxon>Basidiomycota</taxon>
        <taxon>Agaricomycotina</taxon>
        <taxon>Agaricomycetes</taxon>
        <taxon>Agaricomycetidae</taxon>
        <taxon>Boletales</taxon>
        <taxon>Boletales incertae sedis</taxon>
        <taxon>Leucogyrophana</taxon>
    </lineage>
</organism>
<sequence>MSDNTIINKSNTVNMLEDVIFLEVDGILPNWKTYGFKLIIDTPGAKTIVFRFKDGADIKKEEIEIEAEDMKVLISPEEVNGVKIKVEEEEVKLKWDDFEKKLDTPPPSPQLSKRTGNPRASDPGKLTAKPWRYILRSASTSDLHARNDSPGPSTEGFRRSKRFKRRKL</sequence>
<dbReference type="Proteomes" id="UP000053820">
    <property type="component" value="Unassembled WGS sequence"/>
</dbReference>
<reference evidence="2 3" key="1">
    <citation type="submission" date="2014-04" db="EMBL/GenBank/DDBJ databases">
        <title>Evolutionary Origins and Diversification of the Mycorrhizal Mutualists.</title>
        <authorList>
            <consortium name="DOE Joint Genome Institute"/>
            <consortium name="Mycorrhizal Genomics Consortium"/>
            <person name="Kohler A."/>
            <person name="Kuo A."/>
            <person name="Nagy L.G."/>
            <person name="Floudas D."/>
            <person name="Copeland A."/>
            <person name="Barry K.W."/>
            <person name="Cichocki N."/>
            <person name="Veneault-Fourrey C."/>
            <person name="LaButti K."/>
            <person name="Lindquist E.A."/>
            <person name="Lipzen A."/>
            <person name="Lundell T."/>
            <person name="Morin E."/>
            <person name="Murat C."/>
            <person name="Riley R."/>
            <person name="Ohm R."/>
            <person name="Sun H."/>
            <person name="Tunlid A."/>
            <person name="Henrissat B."/>
            <person name="Grigoriev I.V."/>
            <person name="Hibbett D.S."/>
            <person name="Martin F."/>
        </authorList>
    </citation>
    <scope>NUCLEOTIDE SEQUENCE [LARGE SCALE GENOMIC DNA]</scope>
    <source>
        <strain evidence="2 3">MD-312</strain>
    </source>
</reference>
<evidence type="ECO:0000313" key="3">
    <source>
        <dbReference type="Proteomes" id="UP000053820"/>
    </source>
</evidence>
<proteinExistence type="predicted"/>
<feature type="compositionally biased region" description="Basic residues" evidence="1">
    <location>
        <begin position="159"/>
        <end position="168"/>
    </location>
</feature>
<dbReference type="HOGENOM" id="CLU_1578728_0_0_1"/>